<evidence type="ECO:0000313" key="1">
    <source>
        <dbReference type="EMBL" id="PNT64833.1"/>
    </source>
</evidence>
<proteinExistence type="predicted"/>
<evidence type="ECO:0000313" key="3">
    <source>
        <dbReference type="Proteomes" id="UP000008810"/>
    </source>
</evidence>
<keyword evidence="3" id="KW-1185">Reference proteome</keyword>
<sequence length="68" mass="7602">MVQLKNFSWTRRKVPRKRSCTAMVHGSWHGAVSNDLRLLAEPLRPLFVSWSAATLGSSHACSFLLGFS</sequence>
<dbReference type="InParanoid" id="A0A2K2CS48"/>
<reference evidence="2" key="3">
    <citation type="submission" date="2018-08" db="UniProtKB">
        <authorList>
            <consortium name="EnsemblPlants"/>
        </authorList>
    </citation>
    <scope>IDENTIFICATION</scope>
    <source>
        <strain evidence="2">cv. Bd21</strain>
    </source>
</reference>
<reference evidence="1 2" key="1">
    <citation type="journal article" date="2010" name="Nature">
        <title>Genome sequencing and analysis of the model grass Brachypodium distachyon.</title>
        <authorList>
            <consortium name="International Brachypodium Initiative"/>
        </authorList>
    </citation>
    <scope>NUCLEOTIDE SEQUENCE [LARGE SCALE GENOMIC DNA]</scope>
    <source>
        <strain evidence="1 2">Bd21</strain>
    </source>
</reference>
<protein>
    <submittedName>
        <fullName evidence="1 2">Uncharacterized protein</fullName>
    </submittedName>
</protein>
<dbReference type="EMBL" id="CM000883">
    <property type="protein sequence ID" value="PNT64833.1"/>
    <property type="molecule type" value="Genomic_DNA"/>
</dbReference>
<accession>A0A2K2CS48</accession>
<organism evidence="1">
    <name type="scientific">Brachypodium distachyon</name>
    <name type="common">Purple false brome</name>
    <name type="synonym">Trachynia distachya</name>
    <dbReference type="NCBI Taxonomy" id="15368"/>
    <lineage>
        <taxon>Eukaryota</taxon>
        <taxon>Viridiplantae</taxon>
        <taxon>Streptophyta</taxon>
        <taxon>Embryophyta</taxon>
        <taxon>Tracheophyta</taxon>
        <taxon>Spermatophyta</taxon>
        <taxon>Magnoliopsida</taxon>
        <taxon>Liliopsida</taxon>
        <taxon>Poales</taxon>
        <taxon>Poaceae</taxon>
        <taxon>BOP clade</taxon>
        <taxon>Pooideae</taxon>
        <taxon>Stipodae</taxon>
        <taxon>Brachypodieae</taxon>
        <taxon>Brachypodium</taxon>
    </lineage>
</organism>
<dbReference type="EnsemblPlants" id="PNT64833">
    <property type="protein sequence ID" value="PNT64833"/>
    <property type="gene ID" value="BRADI_4g33722v3"/>
</dbReference>
<name>A0A2K2CS48_BRADI</name>
<reference evidence="1" key="2">
    <citation type="submission" date="2017-06" db="EMBL/GenBank/DDBJ databases">
        <title>WGS assembly of Brachypodium distachyon.</title>
        <authorList>
            <consortium name="The International Brachypodium Initiative"/>
            <person name="Lucas S."/>
            <person name="Harmon-Smith M."/>
            <person name="Lail K."/>
            <person name="Tice H."/>
            <person name="Grimwood J."/>
            <person name="Bruce D."/>
            <person name="Barry K."/>
            <person name="Shu S."/>
            <person name="Lindquist E."/>
            <person name="Wang M."/>
            <person name="Pitluck S."/>
            <person name="Vogel J.P."/>
            <person name="Garvin D.F."/>
            <person name="Mockler T.C."/>
            <person name="Schmutz J."/>
            <person name="Rokhsar D."/>
            <person name="Bevan M.W."/>
        </authorList>
    </citation>
    <scope>NUCLEOTIDE SEQUENCE</scope>
    <source>
        <strain evidence="1">Bd21</strain>
    </source>
</reference>
<dbReference type="Gramene" id="PNT64833">
    <property type="protein sequence ID" value="PNT64833"/>
    <property type="gene ID" value="BRADI_4g33722v3"/>
</dbReference>
<gene>
    <name evidence="1" type="ORF">BRADI_4g33722v3</name>
</gene>
<evidence type="ECO:0000313" key="2">
    <source>
        <dbReference type="EnsemblPlants" id="PNT64833"/>
    </source>
</evidence>
<dbReference type="AlphaFoldDB" id="A0A2K2CS48"/>
<dbReference type="Proteomes" id="UP000008810">
    <property type="component" value="Chromosome 4"/>
</dbReference>